<sequence length="189" mass="21411">MDRKAETVGYIMDHLEAKIVNPTTGELLPLGELGEIMIRGYCVMLEYWNDRAKTEECITQSGWYKTGDIGSLDAYSYLRIEGRIKDMIIRGGENIYPAEIEQFLHTHPKVVGVQDARMGEEVCACIKLADGEECTPEEIKAYCKGQISHFKIPRYVLFVTSYPLTITGKIKKNDLRDEAEKQLGLNKGK</sequence>
<evidence type="ECO:0000256" key="2">
    <source>
        <dbReference type="ARBA" id="ARBA00022598"/>
    </source>
</evidence>
<dbReference type="Gene3D" id="3.40.50.12780">
    <property type="entry name" value="N-terminal domain of ligase-like"/>
    <property type="match status" value="1"/>
</dbReference>
<proteinExistence type="inferred from homology"/>
<evidence type="ECO:0000256" key="6">
    <source>
        <dbReference type="ARBA" id="ARBA00048277"/>
    </source>
</evidence>
<feature type="domain" description="AMP-binding enzyme C-terminal" evidence="8">
    <location>
        <begin position="99"/>
        <end position="169"/>
    </location>
</feature>
<accession>A0A4U5VNI7</accession>
<gene>
    <name evidence="9" type="ORF">D9C73_023605</name>
</gene>
<evidence type="ECO:0000256" key="4">
    <source>
        <dbReference type="ARBA" id="ARBA00039638"/>
    </source>
</evidence>
<protein>
    <recommendedName>
        <fullName evidence="4">Medium-chain acyl-CoA ligase ACSF2, mitochondrial</fullName>
    </recommendedName>
</protein>
<dbReference type="Pfam" id="PF00501">
    <property type="entry name" value="AMP-binding"/>
    <property type="match status" value="1"/>
</dbReference>
<keyword evidence="10" id="KW-1185">Reference proteome</keyword>
<evidence type="ECO:0000259" key="8">
    <source>
        <dbReference type="Pfam" id="PF13193"/>
    </source>
</evidence>
<dbReference type="EMBL" id="CM014098">
    <property type="protein sequence ID" value="TKS89480.1"/>
    <property type="molecule type" value="Genomic_DNA"/>
</dbReference>
<evidence type="ECO:0000313" key="9">
    <source>
        <dbReference type="EMBL" id="TKS89480.1"/>
    </source>
</evidence>
<dbReference type="Gene3D" id="3.30.300.30">
    <property type="match status" value="1"/>
</dbReference>
<feature type="domain" description="AMP-dependent synthetase/ligase" evidence="7">
    <location>
        <begin position="3"/>
        <end position="48"/>
    </location>
</feature>
<comment type="similarity">
    <text evidence="1">Belongs to the ATP-dependent AMP-binding enzyme family.</text>
</comment>
<comment type="catalytic activity">
    <reaction evidence="6">
        <text>a medium-chain fatty acid + ATP + CoA = a medium-chain fatty acyl-CoA + AMP + diphosphate</text>
        <dbReference type="Rhea" id="RHEA:48340"/>
        <dbReference type="ChEBI" id="CHEBI:30616"/>
        <dbReference type="ChEBI" id="CHEBI:33019"/>
        <dbReference type="ChEBI" id="CHEBI:57287"/>
        <dbReference type="ChEBI" id="CHEBI:59558"/>
        <dbReference type="ChEBI" id="CHEBI:90546"/>
        <dbReference type="ChEBI" id="CHEBI:456215"/>
        <dbReference type="EC" id="6.2.1.2"/>
    </reaction>
</comment>
<dbReference type="GO" id="GO:0006631">
    <property type="term" value="P:fatty acid metabolic process"/>
    <property type="evidence" value="ECO:0007669"/>
    <property type="project" value="TreeGrafter"/>
</dbReference>
<dbReference type="PANTHER" id="PTHR43201">
    <property type="entry name" value="ACYL-COA SYNTHETASE"/>
    <property type="match status" value="1"/>
</dbReference>
<dbReference type="InterPro" id="IPR000873">
    <property type="entry name" value="AMP-dep_synth/lig_dom"/>
</dbReference>
<dbReference type="GO" id="GO:0031956">
    <property type="term" value="F:medium-chain fatty acid-CoA ligase activity"/>
    <property type="evidence" value="ECO:0007669"/>
    <property type="project" value="UniProtKB-EC"/>
</dbReference>
<dbReference type="STRING" id="240159.A0A4U5VNI7"/>
<reference evidence="9 10" key="1">
    <citation type="submission" date="2019-01" db="EMBL/GenBank/DDBJ databases">
        <title>Genome Assembly of Collichthys lucidus.</title>
        <authorList>
            <person name="Cai M."/>
            <person name="Xiao S."/>
        </authorList>
    </citation>
    <scope>NUCLEOTIDE SEQUENCE [LARGE SCALE GENOMIC DNA]</scope>
    <source>
        <strain evidence="9">JT15FE1705JMU</strain>
        <tissue evidence="9">Muscle</tissue>
    </source>
</reference>
<evidence type="ECO:0000259" key="7">
    <source>
        <dbReference type="Pfam" id="PF00501"/>
    </source>
</evidence>
<dbReference type="Pfam" id="PF13193">
    <property type="entry name" value="AMP-binding_C"/>
    <property type="match status" value="1"/>
</dbReference>
<dbReference type="AlphaFoldDB" id="A0A4U5VNI7"/>
<dbReference type="InterPro" id="IPR045851">
    <property type="entry name" value="AMP-bd_C_sf"/>
</dbReference>
<evidence type="ECO:0000256" key="5">
    <source>
        <dbReference type="ARBA" id="ARBA00047319"/>
    </source>
</evidence>
<keyword evidence="2" id="KW-0436">Ligase</keyword>
<evidence type="ECO:0000256" key="3">
    <source>
        <dbReference type="ARBA" id="ARBA00037247"/>
    </source>
</evidence>
<comment type="function">
    <text evidence="3">Acyl-CoA synthases catalyze the initial reaction in fatty acid metabolism, by forming a thioester with CoA. Has some preference toward medium-chain substrates. Plays a role in adipocyte differentiation.</text>
</comment>
<dbReference type="Proteomes" id="UP000298787">
    <property type="component" value="Chromosome 21"/>
</dbReference>
<dbReference type="InterPro" id="IPR025110">
    <property type="entry name" value="AMP-bd_C"/>
</dbReference>
<dbReference type="InterPro" id="IPR042099">
    <property type="entry name" value="ANL_N_sf"/>
</dbReference>
<comment type="catalytic activity">
    <reaction evidence="5">
        <text>octanoate + ATP + CoA = octanoyl-CoA + AMP + diphosphate</text>
        <dbReference type="Rhea" id="RHEA:33631"/>
        <dbReference type="ChEBI" id="CHEBI:25646"/>
        <dbReference type="ChEBI" id="CHEBI:30616"/>
        <dbReference type="ChEBI" id="CHEBI:33019"/>
        <dbReference type="ChEBI" id="CHEBI:57287"/>
        <dbReference type="ChEBI" id="CHEBI:57386"/>
        <dbReference type="ChEBI" id="CHEBI:456215"/>
    </reaction>
</comment>
<dbReference type="SUPFAM" id="SSF56801">
    <property type="entry name" value="Acetyl-CoA synthetase-like"/>
    <property type="match status" value="1"/>
</dbReference>
<name>A0A4U5VNI7_COLLU</name>
<dbReference type="PANTHER" id="PTHR43201:SF5">
    <property type="entry name" value="MEDIUM-CHAIN ACYL-COA LIGASE ACSF2, MITOCHONDRIAL"/>
    <property type="match status" value="1"/>
</dbReference>
<evidence type="ECO:0000313" key="10">
    <source>
        <dbReference type="Proteomes" id="UP000298787"/>
    </source>
</evidence>
<dbReference type="FunFam" id="3.30.300.30:FF:000008">
    <property type="entry name" value="2,3-dihydroxybenzoate-AMP ligase"/>
    <property type="match status" value="1"/>
</dbReference>
<evidence type="ECO:0000256" key="1">
    <source>
        <dbReference type="ARBA" id="ARBA00006432"/>
    </source>
</evidence>
<organism evidence="9 10">
    <name type="scientific">Collichthys lucidus</name>
    <name type="common">Big head croaker</name>
    <name type="synonym">Sciaena lucida</name>
    <dbReference type="NCBI Taxonomy" id="240159"/>
    <lineage>
        <taxon>Eukaryota</taxon>
        <taxon>Metazoa</taxon>
        <taxon>Chordata</taxon>
        <taxon>Craniata</taxon>
        <taxon>Vertebrata</taxon>
        <taxon>Euteleostomi</taxon>
        <taxon>Actinopterygii</taxon>
        <taxon>Neopterygii</taxon>
        <taxon>Teleostei</taxon>
        <taxon>Neoteleostei</taxon>
        <taxon>Acanthomorphata</taxon>
        <taxon>Eupercaria</taxon>
        <taxon>Sciaenidae</taxon>
        <taxon>Collichthys</taxon>
    </lineage>
</organism>